<dbReference type="PANTHER" id="PTHR20883:SF51">
    <property type="entry name" value="PHYTANOYL-COA HYDROXYLASE"/>
    <property type="match status" value="1"/>
</dbReference>
<dbReference type="GO" id="GO:0005506">
    <property type="term" value="F:iron ion binding"/>
    <property type="evidence" value="ECO:0007669"/>
    <property type="project" value="UniProtKB-ARBA"/>
</dbReference>
<dbReference type="GO" id="GO:0016706">
    <property type="term" value="F:2-oxoglutarate-dependent dioxygenase activity"/>
    <property type="evidence" value="ECO:0007669"/>
    <property type="project" value="UniProtKB-ARBA"/>
</dbReference>
<dbReference type="AlphaFoldDB" id="G4M481"/>
<evidence type="ECO:0000313" key="1">
    <source>
        <dbReference type="EMBL" id="CCD35958.1"/>
    </source>
</evidence>
<dbReference type="InterPro" id="IPR008775">
    <property type="entry name" value="Phytyl_CoA_dOase-like"/>
</dbReference>
<comment type="caution">
    <text evidence="1">The sequence shown here is derived from an EMBL/GenBank/DDBJ whole genome shotgun (WGS) entry which is preliminary data.</text>
</comment>
<sequence length="327" mass="37249">MYKIQELYYPGKYAFSLHFYGRLLIYIRQRFAARAFARRGIYNPRIRPNSGYSVAGMNRFESRRTRELKMSDQNSLKSKKEQGQELHETGFVVVKGLVPKERRDAMREIARQQLAEAAAPMEFEADLKYPGAPDSKDAPGGHTVRRLLDAYVRHSLFAEFATSPEVRGWMELYFGETPYLSRAHHNCTMTKHPAYGSLTGWHRDVRYWAFERDDLVSAWLALGNETVDNGALWFVPTSHKLSFMSDRFDEAKFFRSDLPENAALIHTAVSPALEPGDVVFFHCNTLHSAGKNLTDQVKFSLVFTYRGASNAPLPGTRSASKPEVPLV</sequence>
<dbReference type="Gene3D" id="2.60.120.620">
    <property type="entry name" value="q2cbj1_9rhob like domain"/>
    <property type="match status" value="1"/>
</dbReference>
<dbReference type="HOGENOM" id="CLU_048953_3_0_4"/>
<dbReference type="PANTHER" id="PTHR20883">
    <property type="entry name" value="PHYTANOYL-COA DIOXYGENASE DOMAIN CONTAINING 1"/>
    <property type="match status" value="1"/>
</dbReference>
<dbReference type="SUPFAM" id="SSF51197">
    <property type="entry name" value="Clavaminate synthase-like"/>
    <property type="match status" value="1"/>
</dbReference>
<dbReference type="BioCyc" id="CBUR1055526:G10QW-1198-MONOMER"/>
<keyword evidence="2" id="KW-1185">Reference proteome</keyword>
<evidence type="ECO:0000313" key="2">
    <source>
        <dbReference type="Proteomes" id="UP000003511"/>
    </source>
</evidence>
<proteinExistence type="predicted"/>
<dbReference type="STRING" id="1055526.BKIR_c12_2342"/>
<name>G4M481_9BURK</name>
<reference evidence="1 2" key="1">
    <citation type="submission" date="2011-09" db="EMBL/GenBank/DDBJ databases">
        <authorList>
            <person name="Carlier A."/>
        </authorList>
    </citation>
    <scope>NUCLEOTIDE SEQUENCE [LARGE SCALE GENOMIC DNA]</scope>
    <source>
        <strain evidence="1 2">UZHbot1</strain>
    </source>
</reference>
<organism evidence="1 2">
    <name type="scientific">Candidatus Paraburkholderia kirkii UZHbot1</name>
    <dbReference type="NCBI Taxonomy" id="1055526"/>
    <lineage>
        <taxon>Bacteria</taxon>
        <taxon>Pseudomonadati</taxon>
        <taxon>Pseudomonadota</taxon>
        <taxon>Betaproteobacteria</taxon>
        <taxon>Burkholderiales</taxon>
        <taxon>Burkholderiaceae</taxon>
        <taxon>Paraburkholderia</taxon>
    </lineage>
</organism>
<protein>
    <submittedName>
        <fullName evidence="1">Protein involved in biosynthesis of mitomycin antibiotics/polyketide fumonisin</fullName>
    </submittedName>
</protein>
<dbReference type="Proteomes" id="UP000003511">
    <property type="component" value="Unassembled WGS sequence"/>
</dbReference>
<reference evidence="1 2" key="2">
    <citation type="submission" date="2011-10" db="EMBL/GenBank/DDBJ databases">
        <title>Draft genome sequence of Candidatus Burkholderia kirkii.</title>
        <authorList>
            <person name="Carlier A.L."/>
            <person name="Eberl L."/>
        </authorList>
    </citation>
    <scope>NUCLEOTIDE SEQUENCE [LARGE SCALE GENOMIC DNA]</scope>
    <source>
        <strain evidence="1 2">UZHbot1</strain>
    </source>
</reference>
<gene>
    <name evidence="1" type="ORF">BKIR_c12_2342</name>
</gene>
<dbReference type="EMBL" id="CAFE01000026">
    <property type="protein sequence ID" value="CCD35958.1"/>
    <property type="molecule type" value="Genomic_DNA"/>
</dbReference>
<accession>G4M481</accession>
<dbReference type="Pfam" id="PF05721">
    <property type="entry name" value="PhyH"/>
    <property type="match status" value="1"/>
</dbReference>